<dbReference type="SMART" id="SM01070">
    <property type="entry name" value="CDC37_M"/>
    <property type="match status" value="1"/>
</dbReference>
<evidence type="ECO:0000256" key="7">
    <source>
        <dbReference type="SAM" id="MobiDB-lite"/>
    </source>
</evidence>
<dbReference type="GO" id="GO:0031072">
    <property type="term" value="F:heat shock protein binding"/>
    <property type="evidence" value="ECO:0007669"/>
    <property type="project" value="TreeGrafter"/>
</dbReference>
<dbReference type="EMBL" id="JAEPRD010000135">
    <property type="protein sequence ID" value="KAG2197036.1"/>
    <property type="molecule type" value="Genomic_DNA"/>
</dbReference>
<dbReference type="GO" id="GO:0051082">
    <property type="term" value="F:unfolded protein binding"/>
    <property type="evidence" value="ECO:0007669"/>
    <property type="project" value="TreeGrafter"/>
</dbReference>
<sequence length="444" mass="49487">MPLDYSKWDNLELSDDSDIEVHPNVDKRSMIKWKQESIHRERAERKAKIEYLSTFIPQQQNVLSKVQQLASMLSTGTDMEGIGRVVQALDKQQVEADPSMMVPSPNGQDPMNVTQVFAAMKAQIATGLASSSPAQVKSTLLSRFQQTQEAVQKTLVGAEAELQKLNQEAAKKMTSENMFTETANKTILNKPKPVTKKKTEKVVETLNPHAQLPKVSGGQKEATDADDEEDDEEEDIDMSPEATAFSKLRGFEDSYKYLKNHMDIINEKTSDSILGNAFTAQLKGEEAYAKNCVIQSLMIQYAGQLGKDGLDVFFSRMSAPNTQGRKMFFDDVEKTYGRIQSRCIEIAAEEGSDHPQVETIQLQPVGDGSQLVIRVPEPEDKEAYQVYTAMPVDFQKALKTGQLDEMNKVLEKLAVPVAEDLVKQCSDYGFLDVEGEVIDATQQV</sequence>
<dbReference type="GO" id="GO:0005737">
    <property type="term" value="C:cytoplasm"/>
    <property type="evidence" value="ECO:0007669"/>
    <property type="project" value="UniProtKB-SubCell"/>
</dbReference>
<dbReference type="SMART" id="SM01069">
    <property type="entry name" value="CDC37_C"/>
    <property type="match status" value="1"/>
</dbReference>
<organism evidence="11 12">
    <name type="scientific">Mucor saturninus</name>
    <dbReference type="NCBI Taxonomy" id="64648"/>
    <lineage>
        <taxon>Eukaryota</taxon>
        <taxon>Fungi</taxon>
        <taxon>Fungi incertae sedis</taxon>
        <taxon>Mucoromycota</taxon>
        <taxon>Mucoromycotina</taxon>
        <taxon>Mucoromycetes</taxon>
        <taxon>Mucorales</taxon>
        <taxon>Mucorineae</taxon>
        <taxon>Mucoraceae</taxon>
        <taxon>Mucor</taxon>
    </lineage>
</organism>
<feature type="domain" description="Cdc37 C-terminal" evidence="8">
    <location>
        <begin position="373"/>
        <end position="443"/>
    </location>
</feature>
<comment type="subcellular location">
    <subcellularLocation>
        <location evidence="1">Cytoplasm</location>
    </subcellularLocation>
</comment>
<dbReference type="Pfam" id="PF08565">
    <property type="entry name" value="CDC37_M"/>
    <property type="match status" value="1"/>
</dbReference>
<proteinExistence type="inferred from homology"/>
<dbReference type="InterPro" id="IPR013855">
    <property type="entry name" value="Cdc37_N_dom"/>
</dbReference>
<dbReference type="Proteomes" id="UP000603453">
    <property type="component" value="Unassembled WGS sequence"/>
</dbReference>
<dbReference type="SUPFAM" id="SSF101391">
    <property type="entry name" value="Hsp90 co-chaperone CDC37"/>
    <property type="match status" value="1"/>
</dbReference>
<dbReference type="PANTHER" id="PTHR12800">
    <property type="entry name" value="CDC37-RELATED"/>
    <property type="match status" value="1"/>
</dbReference>
<evidence type="ECO:0000256" key="6">
    <source>
        <dbReference type="SAM" id="Coils"/>
    </source>
</evidence>
<keyword evidence="3" id="KW-0963">Cytoplasm</keyword>
<dbReference type="GO" id="GO:0019901">
    <property type="term" value="F:protein kinase binding"/>
    <property type="evidence" value="ECO:0007669"/>
    <property type="project" value="InterPro"/>
</dbReference>
<dbReference type="GO" id="GO:0051087">
    <property type="term" value="F:protein-folding chaperone binding"/>
    <property type="evidence" value="ECO:0007669"/>
    <property type="project" value="TreeGrafter"/>
</dbReference>
<comment type="similarity">
    <text evidence="2">Belongs to the CDC37 family.</text>
</comment>
<evidence type="ECO:0000256" key="3">
    <source>
        <dbReference type="ARBA" id="ARBA00022490"/>
    </source>
</evidence>
<evidence type="ECO:0000256" key="4">
    <source>
        <dbReference type="ARBA" id="ARBA00023186"/>
    </source>
</evidence>
<dbReference type="GO" id="GO:0006457">
    <property type="term" value="P:protein folding"/>
    <property type="evidence" value="ECO:0007669"/>
    <property type="project" value="TreeGrafter"/>
</dbReference>
<dbReference type="AlphaFoldDB" id="A0A8H7QQX2"/>
<evidence type="ECO:0000313" key="12">
    <source>
        <dbReference type="Proteomes" id="UP000603453"/>
    </source>
</evidence>
<evidence type="ECO:0000313" key="11">
    <source>
        <dbReference type="EMBL" id="KAG2197036.1"/>
    </source>
</evidence>
<protein>
    <recommendedName>
        <fullName evidence="5">Hsp90 chaperone protein kinase-targeting subunit</fullName>
    </recommendedName>
</protein>
<dbReference type="Gene3D" id="1.20.58.610">
    <property type="entry name" value="Cdc37, Hsp90 binding domain"/>
    <property type="match status" value="1"/>
</dbReference>
<dbReference type="Pfam" id="PF03234">
    <property type="entry name" value="CDC37_N"/>
    <property type="match status" value="1"/>
</dbReference>
<dbReference type="Pfam" id="PF08564">
    <property type="entry name" value="CDC37_C"/>
    <property type="match status" value="1"/>
</dbReference>
<dbReference type="InterPro" id="IPR013873">
    <property type="entry name" value="Cdc37_C"/>
</dbReference>
<feature type="region of interest" description="Disordered" evidence="7">
    <location>
        <begin position="192"/>
        <end position="243"/>
    </location>
</feature>
<dbReference type="SMART" id="SM01071">
    <property type="entry name" value="CDC37_N"/>
    <property type="match status" value="1"/>
</dbReference>
<keyword evidence="12" id="KW-1185">Reference proteome</keyword>
<dbReference type="GO" id="GO:0050821">
    <property type="term" value="P:protein stabilization"/>
    <property type="evidence" value="ECO:0007669"/>
    <property type="project" value="TreeGrafter"/>
</dbReference>
<dbReference type="InterPro" id="IPR004918">
    <property type="entry name" value="Cdc37"/>
</dbReference>
<dbReference type="PANTHER" id="PTHR12800:SF4">
    <property type="entry name" value="HSP90 CO-CHAPERONE CDC37"/>
    <property type="match status" value="1"/>
</dbReference>
<gene>
    <name evidence="11" type="ORF">INT47_009752</name>
</gene>
<evidence type="ECO:0000256" key="5">
    <source>
        <dbReference type="ARBA" id="ARBA00031396"/>
    </source>
</evidence>
<name>A0A8H7QQX2_9FUNG</name>
<accession>A0A8H7QQX2</accession>
<feature type="domain" description="Cdc37 N-terminal" evidence="10">
    <location>
        <begin position="2"/>
        <end position="182"/>
    </location>
</feature>
<evidence type="ECO:0000259" key="10">
    <source>
        <dbReference type="SMART" id="SM01071"/>
    </source>
</evidence>
<evidence type="ECO:0000256" key="2">
    <source>
        <dbReference type="ARBA" id="ARBA00006222"/>
    </source>
</evidence>
<feature type="coiled-coil region" evidence="6">
    <location>
        <begin position="148"/>
        <end position="175"/>
    </location>
</feature>
<dbReference type="InterPro" id="IPR038189">
    <property type="entry name" value="Cdc37_Hsp90-bd_sf"/>
</dbReference>
<dbReference type="OrthoDB" id="440202at2759"/>
<evidence type="ECO:0000256" key="1">
    <source>
        <dbReference type="ARBA" id="ARBA00004496"/>
    </source>
</evidence>
<keyword evidence="4" id="KW-0143">Chaperone</keyword>
<reference evidence="11" key="1">
    <citation type="submission" date="2020-12" db="EMBL/GenBank/DDBJ databases">
        <title>Metabolic potential, ecology and presence of endohyphal bacteria is reflected in genomic diversity of Mucoromycotina.</title>
        <authorList>
            <person name="Muszewska A."/>
            <person name="Okrasinska A."/>
            <person name="Steczkiewicz K."/>
            <person name="Drgas O."/>
            <person name="Orlowska M."/>
            <person name="Perlinska-Lenart U."/>
            <person name="Aleksandrzak-Piekarczyk T."/>
            <person name="Szatraj K."/>
            <person name="Zielenkiewicz U."/>
            <person name="Pilsyk S."/>
            <person name="Malc E."/>
            <person name="Mieczkowski P."/>
            <person name="Kruszewska J.S."/>
            <person name="Biernat P."/>
            <person name="Pawlowska J."/>
        </authorList>
    </citation>
    <scope>NUCLEOTIDE SEQUENCE</scope>
    <source>
        <strain evidence="11">WA0000017839</strain>
    </source>
</reference>
<dbReference type="InterPro" id="IPR013874">
    <property type="entry name" value="Cdc37_Hsp90-bd"/>
</dbReference>
<feature type="domain" description="Cdc37 Hsp90 binding" evidence="9">
    <location>
        <begin position="184"/>
        <end position="351"/>
    </location>
</feature>
<comment type="caution">
    <text evidence="11">The sequence shown here is derived from an EMBL/GenBank/DDBJ whole genome shotgun (WGS) entry which is preliminary data.</text>
</comment>
<evidence type="ECO:0000259" key="8">
    <source>
        <dbReference type="SMART" id="SM01069"/>
    </source>
</evidence>
<keyword evidence="6" id="KW-0175">Coiled coil</keyword>
<evidence type="ECO:0000259" key="9">
    <source>
        <dbReference type="SMART" id="SM01070"/>
    </source>
</evidence>
<feature type="compositionally biased region" description="Acidic residues" evidence="7">
    <location>
        <begin position="224"/>
        <end position="238"/>
    </location>
</feature>